<evidence type="ECO:0000313" key="2">
    <source>
        <dbReference type="Proteomes" id="UP000887581"/>
    </source>
</evidence>
<proteinExistence type="predicted"/>
<reference evidence="3" key="1">
    <citation type="submission" date="2022-11" db="UniProtKB">
        <authorList>
            <consortium name="WormBaseParasite"/>
        </authorList>
    </citation>
    <scope>IDENTIFICATION</scope>
</reference>
<evidence type="ECO:0000313" key="3">
    <source>
        <dbReference type="WBParaSite" id="sdigi.contig2.g259.t1"/>
    </source>
</evidence>
<keyword evidence="2" id="KW-1185">Reference proteome</keyword>
<organism evidence="2 3">
    <name type="scientific">Setaria digitata</name>
    <dbReference type="NCBI Taxonomy" id="48799"/>
    <lineage>
        <taxon>Eukaryota</taxon>
        <taxon>Metazoa</taxon>
        <taxon>Ecdysozoa</taxon>
        <taxon>Nematoda</taxon>
        <taxon>Chromadorea</taxon>
        <taxon>Rhabditida</taxon>
        <taxon>Spirurina</taxon>
        <taxon>Spiruromorpha</taxon>
        <taxon>Filarioidea</taxon>
        <taxon>Setariidae</taxon>
        <taxon>Setaria</taxon>
    </lineage>
</organism>
<protein>
    <submittedName>
        <fullName evidence="3">DUF4005 domain-containing protein</fullName>
    </submittedName>
</protein>
<name>A0A915PQU3_9BILA</name>
<feature type="region of interest" description="Disordered" evidence="1">
    <location>
        <begin position="84"/>
        <end position="103"/>
    </location>
</feature>
<dbReference type="WBParaSite" id="sdigi.contig2.g259.t1">
    <property type="protein sequence ID" value="sdigi.contig2.g259.t1"/>
    <property type="gene ID" value="sdigi.contig2.g259"/>
</dbReference>
<evidence type="ECO:0000256" key="1">
    <source>
        <dbReference type="SAM" id="MobiDB-lite"/>
    </source>
</evidence>
<feature type="region of interest" description="Disordered" evidence="1">
    <location>
        <begin position="1"/>
        <end position="23"/>
    </location>
</feature>
<sequence length="270" mass="31173">MTLQSVFRTQHRSELERKEARTFSRNPDQITAASPQEWVHRRKKCTEMQIRKFIQKDNDSHCAVLHVQKELSVSILNSSNTAKKGEWYSAGQSRQSRQRGSEHSSGSLQCAAIQFRQNWAAVVLLKVQEGQEAEEERNAHPCQQRHRRHPSCVTTAHCSLCPTVAFSLLAMNQKSALHVVPSKNRRNVENNTTTKRLPRDNVKFDSCASSSTLVTYDKSDIYVHQQHKDKHARRTAHYRRFKISHMMTTAQTYQQEVTSQVTADHHQRTE</sequence>
<feature type="compositionally biased region" description="Basic and acidic residues" evidence="1">
    <location>
        <begin position="11"/>
        <end position="22"/>
    </location>
</feature>
<dbReference type="Proteomes" id="UP000887581">
    <property type="component" value="Unplaced"/>
</dbReference>
<accession>A0A915PQU3</accession>
<dbReference type="AlphaFoldDB" id="A0A915PQU3"/>